<keyword evidence="2" id="KW-0964">Secreted</keyword>
<evidence type="ECO:0000259" key="8">
    <source>
        <dbReference type="Pfam" id="PF07250"/>
    </source>
</evidence>
<keyword evidence="3 7" id="KW-0732">Signal</keyword>
<dbReference type="SUPFAM" id="SSF50965">
    <property type="entry name" value="Galactose oxidase, central domain"/>
    <property type="match status" value="1"/>
</dbReference>
<evidence type="ECO:0000256" key="5">
    <source>
        <dbReference type="ARBA" id="ARBA00073112"/>
    </source>
</evidence>
<comment type="subcellular location">
    <subcellularLocation>
        <location evidence="1">Secreted</location>
    </subcellularLocation>
</comment>
<dbReference type="KEGG" id="sind:105155558"/>
<evidence type="ECO:0000256" key="4">
    <source>
        <dbReference type="ARBA" id="ARBA00023002"/>
    </source>
</evidence>
<dbReference type="PANTHER" id="PTHR32208">
    <property type="entry name" value="SECRETED PROTEIN-RELATED"/>
    <property type="match status" value="1"/>
</dbReference>
<dbReference type="GO" id="GO:0016491">
    <property type="term" value="F:oxidoreductase activity"/>
    <property type="evidence" value="ECO:0007669"/>
    <property type="project" value="UniProtKB-KW"/>
</dbReference>
<dbReference type="Pfam" id="PF07250">
    <property type="entry name" value="Glyoxal_oxid_N"/>
    <property type="match status" value="1"/>
</dbReference>
<evidence type="ECO:0000256" key="6">
    <source>
        <dbReference type="ARBA" id="ARBA00077505"/>
    </source>
</evidence>
<evidence type="ECO:0000313" key="10">
    <source>
        <dbReference type="Proteomes" id="UP000504604"/>
    </source>
</evidence>
<sequence length="560" mass="61797">MTPSLILASLLHYLLIQLLLLPCQQNTLTLAAPGGGKWNLLLSDIGVSAMHMQLLNTDRVVIFDRTDFGPSNISLPNNHCRNDPNDLMLKVDCTAHSVEYDVASNSIRPLNVLTDVWCSSGSVMPDGSLMQTGGFNDGDRNVRVYKPCGDNSCDWQEFDAVLRQRRWYATNHILPDGRQIIVGGRGQFSYEFYPKKAGADQSYNLPFLSQTNDPRIENNLYPFVFLNVDGNLFIFANNRAILFDYTNGVVVRNYPTIPGGDPRSYPSSGSAVLLPLRDLQAGSNVTAEVLVCGGAPKGSFTSANNGKFVGALNSCGRIRITDPNPQWVMETMPLARVMGDMVLLPNGNVLIINGASTGTAGWDLGRDPVLTPLIYRPNNPVGLRFEAQNSTSIPRMYHSTAILLRDGRILVSGSNPHAYYNFTGVLFPTDLTMETFSPDYLDPRLVRVRPRIVSPASHSQIEYGQQLVINFTAQGRINRGFITVTMVAPPFTTHSFSMNQRLLVLTNRTGISASVTPLGRSNYQVRVMTPGSNILAPPGYYLLFVVYREVPSQGIWIQIK</sequence>
<dbReference type="OrthoDB" id="2019572at2759"/>
<feature type="domain" description="Glyoxal oxidase N-terminal" evidence="8">
    <location>
        <begin position="50"/>
        <end position="440"/>
    </location>
</feature>
<reference evidence="11" key="1">
    <citation type="submission" date="2025-08" db="UniProtKB">
        <authorList>
            <consortium name="RefSeq"/>
        </authorList>
    </citation>
    <scope>IDENTIFICATION</scope>
</reference>
<evidence type="ECO:0000313" key="11">
    <source>
        <dbReference type="RefSeq" id="XP_011069751.1"/>
    </source>
</evidence>
<dbReference type="InterPro" id="IPR009880">
    <property type="entry name" value="Glyoxal_oxidase_N"/>
</dbReference>
<evidence type="ECO:0000256" key="7">
    <source>
        <dbReference type="SAM" id="SignalP"/>
    </source>
</evidence>
<dbReference type="RefSeq" id="XP_011069751.1">
    <property type="nucleotide sequence ID" value="XM_011071449.2"/>
</dbReference>
<accession>A0A6I9SL27</accession>
<name>A0A6I9SL27_SESIN</name>
<dbReference type="InterPro" id="IPR037293">
    <property type="entry name" value="Gal_Oxidase_central_sf"/>
</dbReference>
<feature type="domain" description="Galactose oxidase-like Early set" evidence="9">
    <location>
        <begin position="449"/>
        <end position="559"/>
    </location>
</feature>
<dbReference type="Gene3D" id="2.130.10.80">
    <property type="entry name" value="Galactose oxidase/kelch, beta-propeller"/>
    <property type="match status" value="1"/>
</dbReference>
<dbReference type="FunCoup" id="A0A6I9SL27">
    <property type="interactions" value="27"/>
</dbReference>
<dbReference type="InterPro" id="IPR015202">
    <property type="entry name" value="GO-like_E_set"/>
</dbReference>
<dbReference type="CDD" id="cd02851">
    <property type="entry name" value="E_set_GO_C"/>
    <property type="match status" value="1"/>
</dbReference>
<dbReference type="PANTHER" id="PTHR32208:SF62">
    <property type="entry name" value="OXIDASE, PUTATIVE, EXPRESSED-RELATED"/>
    <property type="match status" value="1"/>
</dbReference>
<keyword evidence="4" id="KW-0560">Oxidoreductase</keyword>
<evidence type="ECO:0000259" key="9">
    <source>
        <dbReference type="Pfam" id="PF09118"/>
    </source>
</evidence>
<dbReference type="SUPFAM" id="SSF81296">
    <property type="entry name" value="E set domains"/>
    <property type="match status" value="1"/>
</dbReference>
<dbReference type="AlphaFoldDB" id="A0A6I9SL27"/>
<feature type="chain" id="PRO_5026925831" description="Aldehyde oxidase GLOX" evidence="7">
    <location>
        <begin position="32"/>
        <end position="560"/>
    </location>
</feature>
<gene>
    <name evidence="11" type="primary">LOC105155558</name>
</gene>
<dbReference type="Gramene" id="SIN_1005410.t">
    <property type="protein sequence ID" value="SIN_1005410.t.cds1"/>
    <property type="gene ID" value="SIN_1005410"/>
</dbReference>
<evidence type="ECO:0000256" key="2">
    <source>
        <dbReference type="ARBA" id="ARBA00022525"/>
    </source>
</evidence>
<dbReference type="InterPro" id="IPR014756">
    <property type="entry name" value="Ig_E-set"/>
</dbReference>
<dbReference type="InterPro" id="IPR011043">
    <property type="entry name" value="Gal_Oxase/kelch_b-propeller"/>
</dbReference>
<dbReference type="Proteomes" id="UP000504604">
    <property type="component" value="Linkage group LG2"/>
</dbReference>
<dbReference type="GeneID" id="105155558"/>
<organism evidence="10 11">
    <name type="scientific">Sesamum indicum</name>
    <name type="common">Oriental sesame</name>
    <name type="synonym">Sesamum orientale</name>
    <dbReference type="NCBI Taxonomy" id="4182"/>
    <lineage>
        <taxon>Eukaryota</taxon>
        <taxon>Viridiplantae</taxon>
        <taxon>Streptophyta</taxon>
        <taxon>Embryophyta</taxon>
        <taxon>Tracheophyta</taxon>
        <taxon>Spermatophyta</taxon>
        <taxon>Magnoliopsida</taxon>
        <taxon>eudicotyledons</taxon>
        <taxon>Gunneridae</taxon>
        <taxon>Pentapetalae</taxon>
        <taxon>asterids</taxon>
        <taxon>lamiids</taxon>
        <taxon>Lamiales</taxon>
        <taxon>Pedaliaceae</taxon>
        <taxon>Sesamum</taxon>
    </lineage>
</organism>
<dbReference type="InParanoid" id="A0A6I9SL27"/>
<dbReference type="FunFam" id="2.130.10.80:FF:000001">
    <property type="entry name" value="Aldehyde oxidase GLOX"/>
    <property type="match status" value="1"/>
</dbReference>
<dbReference type="Gene3D" id="2.60.40.10">
    <property type="entry name" value="Immunoglobulins"/>
    <property type="match status" value="1"/>
</dbReference>
<keyword evidence="10" id="KW-1185">Reference proteome</keyword>
<evidence type="ECO:0000256" key="1">
    <source>
        <dbReference type="ARBA" id="ARBA00004613"/>
    </source>
</evidence>
<protein>
    <recommendedName>
        <fullName evidence="5">Aldehyde oxidase GLOX</fullName>
    </recommendedName>
    <alternativeName>
        <fullName evidence="6">Glyoxal oxidase</fullName>
    </alternativeName>
</protein>
<dbReference type="GO" id="GO:0005615">
    <property type="term" value="C:extracellular space"/>
    <property type="evidence" value="ECO:0007669"/>
    <property type="project" value="UniProtKB-ARBA"/>
</dbReference>
<dbReference type="Pfam" id="PF09118">
    <property type="entry name" value="GO-like_E_set"/>
    <property type="match status" value="1"/>
</dbReference>
<dbReference type="InterPro" id="IPR013783">
    <property type="entry name" value="Ig-like_fold"/>
</dbReference>
<proteinExistence type="predicted"/>
<feature type="signal peptide" evidence="7">
    <location>
        <begin position="1"/>
        <end position="31"/>
    </location>
</feature>
<evidence type="ECO:0000256" key="3">
    <source>
        <dbReference type="ARBA" id="ARBA00022729"/>
    </source>
</evidence>